<dbReference type="InterPro" id="IPR051165">
    <property type="entry name" value="Multifunctional_ANK_Repeat"/>
</dbReference>
<dbReference type="PANTHER" id="PTHR24123">
    <property type="entry name" value="ANKYRIN REPEAT-CONTAINING"/>
    <property type="match status" value="1"/>
</dbReference>
<reference evidence="4 5" key="1">
    <citation type="submission" date="2023-01" db="EMBL/GenBank/DDBJ databases">
        <title>Analysis of 21 Apiospora genomes using comparative genomics revels a genus with tremendous synthesis potential of carbohydrate active enzymes and secondary metabolites.</title>
        <authorList>
            <person name="Sorensen T."/>
        </authorList>
    </citation>
    <scope>NUCLEOTIDE SEQUENCE [LARGE SCALE GENOMIC DNA]</scope>
    <source>
        <strain evidence="4 5">CBS 83171</strain>
    </source>
</reference>
<feature type="repeat" description="ANK" evidence="3">
    <location>
        <begin position="707"/>
        <end position="739"/>
    </location>
</feature>
<keyword evidence="2 3" id="KW-0040">ANK repeat</keyword>
<evidence type="ECO:0000313" key="4">
    <source>
        <dbReference type="EMBL" id="KAK8063888.1"/>
    </source>
</evidence>
<keyword evidence="1" id="KW-0677">Repeat</keyword>
<evidence type="ECO:0000313" key="5">
    <source>
        <dbReference type="Proteomes" id="UP001446871"/>
    </source>
</evidence>
<sequence length="783" mass="85424">MEHDIDFAVASTDVSFSGRAIQLCQKRATSLPPIPFIRAAGALCDDMIPILKSSEQACASQFMHDIFQEVLDADAEASEEDSHLAAVASYVRTKILSRGEWHAYEHIRGSFTSKSIKDGDFEKYVLAASTQNRPDEMKDLVADVRFATLGMVANPLHVAARSVNLQTINILLSSDIDFKSYIKSKGILSPLHEFTTDAHLPALRSILDAGFDHLEMTSKPRLSGSGPNSGSTIWHLAAAKNAVDILEALLESEGRLEALRTLSSEGRTPIGEAIAEGQADAALLLLNECPNGELAYFQAGSTLLQLAARLGSDTLYQSLLENGVTAGLDPPDGSTPLHYISWRIELSLLRRLLSMHEIGQKRSDGRPAVELFLLHLKSEITSNYRHHRNGPVEQKVFDTLFGKTSVRVEAGENDTPIWEFCCRSIIEPRGLVAKGVKSRLLGEWVIVPTIRAMTAGASNALSDYVACRHQSAAIPIFQALVKLHPDDFRETWVYEAVEIVLEASGDPASYRNAPDAIKLLNAAVMYGHMRVIRSLVGKGWDAFWRGGSSCALEVACEFSPPEVLALLVSSANRHRLNEIATISGLSLVERILAGPARDVPPKFKYLLTEGLDPNKATTGDSRYPFVVAVADEGRFDIVTLLEEYGADILAQGPDGMDVAKAAAFYGNLGMLQRIHVAASETPNVFDWNLRHGPLAKRHGSGPDVEWRARHILHYAAEGGQAEVLRFLLDNGIVPSDEDGGINVLDGEGLTPRELAFRDDHHAAYSLLVRRGAKLLSEVVPKAS</sequence>
<evidence type="ECO:0000256" key="2">
    <source>
        <dbReference type="ARBA" id="ARBA00023043"/>
    </source>
</evidence>
<dbReference type="Gene3D" id="1.25.40.20">
    <property type="entry name" value="Ankyrin repeat-containing domain"/>
    <property type="match status" value="2"/>
</dbReference>
<dbReference type="EMBL" id="JAQQWM010000005">
    <property type="protein sequence ID" value="KAK8063888.1"/>
    <property type="molecule type" value="Genomic_DNA"/>
</dbReference>
<keyword evidence="5" id="KW-1185">Reference proteome</keyword>
<dbReference type="Proteomes" id="UP001446871">
    <property type="component" value="Unassembled WGS sequence"/>
</dbReference>
<organism evidence="4 5">
    <name type="scientific">Apiospora saccharicola</name>
    <dbReference type="NCBI Taxonomy" id="335842"/>
    <lineage>
        <taxon>Eukaryota</taxon>
        <taxon>Fungi</taxon>
        <taxon>Dikarya</taxon>
        <taxon>Ascomycota</taxon>
        <taxon>Pezizomycotina</taxon>
        <taxon>Sordariomycetes</taxon>
        <taxon>Xylariomycetidae</taxon>
        <taxon>Amphisphaeriales</taxon>
        <taxon>Apiosporaceae</taxon>
        <taxon>Apiospora</taxon>
    </lineage>
</organism>
<accession>A0ABR1V1H7</accession>
<dbReference type="InterPro" id="IPR036770">
    <property type="entry name" value="Ankyrin_rpt-contain_sf"/>
</dbReference>
<dbReference type="PANTHER" id="PTHR24123:SF33">
    <property type="entry name" value="PROTEIN HOS4"/>
    <property type="match status" value="1"/>
</dbReference>
<dbReference type="PROSITE" id="PS50088">
    <property type="entry name" value="ANK_REPEAT"/>
    <property type="match status" value="1"/>
</dbReference>
<gene>
    <name evidence="4" type="ORF">PG996_008540</name>
</gene>
<comment type="caution">
    <text evidence="4">The sequence shown here is derived from an EMBL/GenBank/DDBJ whole genome shotgun (WGS) entry which is preliminary data.</text>
</comment>
<dbReference type="SMART" id="SM00248">
    <property type="entry name" value="ANK"/>
    <property type="match status" value="9"/>
</dbReference>
<proteinExistence type="predicted"/>
<dbReference type="SUPFAM" id="SSF48403">
    <property type="entry name" value="Ankyrin repeat"/>
    <property type="match status" value="2"/>
</dbReference>
<name>A0ABR1V1H7_9PEZI</name>
<dbReference type="PROSITE" id="PS50297">
    <property type="entry name" value="ANK_REP_REGION"/>
    <property type="match status" value="1"/>
</dbReference>
<protein>
    <recommendedName>
        <fullName evidence="6">Ankyrin</fullName>
    </recommendedName>
</protein>
<evidence type="ECO:0000256" key="1">
    <source>
        <dbReference type="ARBA" id="ARBA00022737"/>
    </source>
</evidence>
<evidence type="ECO:0008006" key="6">
    <source>
        <dbReference type="Google" id="ProtNLM"/>
    </source>
</evidence>
<evidence type="ECO:0000256" key="3">
    <source>
        <dbReference type="PROSITE-ProRule" id="PRU00023"/>
    </source>
</evidence>
<dbReference type="InterPro" id="IPR002110">
    <property type="entry name" value="Ankyrin_rpt"/>
</dbReference>